<feature type="binding site" evidence="4">
    <location>
        <position position="150"/>
    </location>
    <ligand>
        <name>hydrogencarbonate</name>
        <dbReference type="ChEBI" id="CHEBI:17544"/>
        <label>1</label>
    </ligand>
</feature>
<evidence type="ECO:0000256" key="8">
    <source>
        <dbReference type="SAM" id="SignalP"/>
    </source>
</evidence>
<feature type="disulfide bond" evidence="6">
    <location>
        <begin position="26"/>
        <end position="72"/>
    </location>
</feature>
<dbReference type="CDD" id="cd13529">
    <property type="entry name" value="PBP2_transferrin"/>
    <property type="match status" value="1"/>
</dbReference>
<keyword evidence="3" id="KW-0406">Ion transport</keyword>
<dbReference type="PANTHER" id="PTHR11485:SF29">
    <property type="entry name" value="TRANSFERRIN 2"/>
    <property type="match status" value="1"/>
</dbReference>
<dbReference type="Proteomes" id="UP000762676">
    <property type="component" value="Unassembled WGS sequence"/>
</dbReference>
<dbReference type="Pfam" id="PF00405">
    <property type="entry name" value="Transferrin"/>
    <property type="match status" value="2"/>
</dbReference>
<evidence type="ECO:0000256" key="7">
    <source>
        <dbReference type="SAM" id="MobiDB-lite"/>
    </source>
</evidence>
<feature type="disulfide bond" evidence="6">
    <location>
        <begin position="273"/>
        <end position="289"/>
    </location>
</feature>
<dbReference type="InterPro" id="IPR001156">
    <property type="entry name" value="Transferrin-like_dom"/>
</dbReference>
<feature type="binding site" evidence="5">
    <location>
        <position position="450"/>
    </location>
    <ligand>
        <name>Fe(3+)</name>
        <dbReference type="ChEBI" id="CHEBI:29034"/>
        <label>1</label>
    </ligand>
</feature>
<protein>
    <submittedName>
        <fullName evidence="10">Melanotransferrin-like</fullName>
    </submittedName>
</protein>
<evidence type="ECO:0000256" key="3">
    <source>
        <dbReference type="PIRNR" id="PIRNR002549"/>
    </source>
</evidence>
<feature type="compositionally biased region" description="Basic and acidic residues" evidence="7">
    <location>
        <begin position="520"/>
        <end position="535"/>
    </location>
</feature>
<keyword evidence="3" id="KW-0813">Transport</keyword>
<keyword evidence="1" id="KW-0677">Repeat</keyword>
<dbReference type="EMBL" id="BMAT01001006">
    <property type="protein sequence ID" value="GFR78055.1"/>
    <property type="molecule type" value="Genomic_DNA"/>
</dbReference>
<accession>A0AAV4FZ95</accession>
<comment type="caution">
    <text evidence="10">The sequence shown here is derived from an EMBL/GenBank/DDBJ whole genome shotgun (WGS) entry which is preliminary data.</text>
</comment>
<evidence type="ECO:0000256" key="4">
    <source>
        <dbReference type="PIRSR" id="PIRSR002549-2"/>
    </source>
</evidence>
<dbReference type="GO" id="GO:0005615">
    <property type="term" value="C:extracellular space"/>
    <property type="evidence" value="ECO:0007669"/>
    <property type="project" value="InterPro"/>
</dbReference>
<dbReference type="PANTHER" id="PTHR11485">
    <property type="entry name" value="TRANSFERRIN"/>
    <property type="match status" value="1"/>
</dbReference>
<feature type="binding site" evidence="4">
    <location>
        <position position="508"/>
    </location>
    <ligand>
        <name>hydrogencarbonate</name>
        <dbReference type="ChEBI" id="CHEBI:17544"/>
        <label>1</label>
    </ligand>
</feature>
<organism evidence="10 11">
    <name type="scientific">Elysia marginata</name>
    <dbReference type="NCBI Taxonomy" id="1093978"/>
    <lineage>
        <taxon>Eukaryota</taxon>
        <taxon>Metazoa</taxon>
        <taxon>Spiralia</taxon>
        <taxon>Lophotrochozoa</taxon>
        <taxon>Mollusca</taxon>
        <taxon>Gastropoda</taxon>
        <taxon>Heterobranchia</taxon>
        <taxon>Euthyneura</taxon>
        <taxon>Panpulmonata</taxon>
        <taxon>Sacoglossa</taxon>
        <taxon>Placobranchoidea</taxon>
        <taxon>Plakobranchidae</taxon>
        <taxon>Elysia</taxon>
    </lineage>
</organism>
<reference evidence="10 11" key="1">
    <citation type="journal article" date="2021" name="Elife">
        <title>Chloroplast acquisition without the gene transfer in kleptoplastic sea slugs, Plakobranchus ocellatus.</title>
        <authorList>
            <person name="Maeda T."/>
            <person name="Takahashi S."/>
            <person name="Yoshida T."/>
            <person name="Shimamura S."/>
            <person name="Takaki Y."/>
            <person name="Nagai Y."/>
            <person name="Toyoda A."/>
            <person name="Suzuki Y."/>
            <person name="Arimoto A."/>
            <person name="Ishii H."/>
            <person name="Satoh N."/>
            <person name="Nishiyama T."/>
            <person name="Hasebe M."/>
            <person name="Maruyama T."/>
            <person name="Minagawa J."/>
            <person name="Obokata J."/>
            <person name="Shigenobu S."/>
        </authorList>
    </citation>
    <scope>NUCLEOTIDE SEQUENCE [LARGE SCALE GENOMIC DNA]</scope>
</reference>
<dbReference type="GO" id="GO:0005886">
    <property type="term" value="C:plasma membrane"/>
    <property type="evidence" value="ECO:0007669"/>
    <property type="project" value="TreeGrafter"/>
</dbReference>
<evidence type="ECO:0000256" key="2">
    <source>
        <dbReference type="ARBA" id="ARBA00023157"/>
    </source>
</evidence>
<dbReference type="SUPFAM" id="SSF53850">
    <property type="entry name" value="Periplasmic binding protein-like II"/>
    <property type="match status" value="2"/>
</dbReference>
<evidence type="ECO:0000256" key="6">
    <source>
        <dbReference type="PIRSR" id="PIRSR002549-4"/>
    </source>
</evidence>
<dbReference type="InterPro" id="IPR016357">
    <property type="entry name" value="Transferrin"/>
</dbReference>
<proteinExistence type="inferred from homology"/>
<feature type="domain" description="Transferrin-like" evidence="9">
    <location>
        <begin position="23"/>
        <end position="380"/>
    </location>
</feature>
<feature type="binding site" evidence="4">
    <location>
        <position position="151"/>
    </location>
    <ligand>
        <name>hydrogencarbonate</name>
        <dbReference type="ChEBI" id="CHEBI:17544"/>
        <label>1</label>
    </ligand>
</feature>
<dbReference type="PIRSF" id="PIRSF002549">
    <property type="entry name" value="Transferrin"/>
    <property type="match status" value="1"/>
</dbReference>
<feature type="chain" id="PRO_5043932438" evidence="8">
    <location>
        <begin position="20"/>
        <end position="587"/>
    </location>
</feature>
<dbReference type="PRINTS" id="PR00422">
    <property type="entry name" value="TRANSFERRIN"/>
</dbReference>
<feature type="disulfide bond" evidence="6">
    <location>
        <begin position="142"/>
        <end position="231"/>
    </location>
</feature>
<feature type="binding site" evidence="5">
    <location>
        <position position="225"/>
    </location>
    <ligand>
        <name>Fe(3+)</name>
        <dbReference type="ChEBI" id="CHEBI:29034"/>
        <label>1</label>
    </ligand>
</feature>
<dbReference type="GO" id="GO:0005769">
    <property type="term" value="C:early endosome"/>
    <property type="evidence" value="ECO:0007669"/>
    <property type="project" value="TreeGrafter"/>
</dbReference>
<feature type="domain" description="Transferrin-like" evidence="9">
    <location>
        <begin position="395"/>
        <end position="587"/>
    </location>
</feature>
<sequence length="587" mass="65496">MENLLKLCLVLSVVQLYTAQRPTRWCVTNKEEEIKCNFLKKQMSQAVSDDPSLANKLPEDFQCVRQYDQFSCMEGIEQDNVDLIALDSGQAYFAGRQYNMMPIMAESYQDSAVTDIPSYYSVAVFRVDNPVSLQNLRQKKVCFSGIGMSAGWVHPIGRLLKDSLITVDQCNAIVKAVNSSFAGMCLPGALTSFYNPFGNNPTAVCRLCGGYNEEFCTTSDLYAGYDGSFRCVAEGSGHLTFVRHDTIDLMTDSTVNSTGLGSQYSRDNFRLLCPDRNGRTASVDDFENCNWGKISSNLIMTSAVRDPDIVEGYKTFLRTIDELFGPSGTRSSDLNIFTTLSSYPGTQKDIVRKNLMFSDMTKKLVDIGDNNYFTWVADDFNTYLSHMSQCPSNVVRWCVISLAEKLKCEDMIMAFKAKDLRPEMDCLYGGNTSNCMEMIWRGDADLMNLDAGDVYIAGRRYGLIPIAAEDYGDMTMQFKVVAAAQKTDKSTTLFNMKGKRSCQPGIGRGDGFGPILAKSTPRDQMERYRETPDGSWKRQRDIAEVGGWALFVSNHEDTACSACLPAWAQGWLGLEGEGALVRLDRRQ</sequence>
<dbReference type="Gene3D" id="3.40.190.10">
    <property type="entry name" value="Periplasmic binding protein-like II"/>
    <property type="match status" value="3"/>
</dbReference>
<evidence type="ECO:0000256" key="5">
    <source>
        <dbReference type="PIRSR" id="PIRSR002549-3"/>
    </source>
</evidence>
<feature type="binding site" evidence="5">
    <location>
        <position position="119"/>
    </location>
    <ligand>
        <name>Fe(3+)</name>
        <dbReference type="ChEBI" id="CHEBI:29034"/>
        <label>1</label>
    </ligand>
</feature>
<evidence type="ECO:0000259" key="9">
    <source>
        <dbReference type="PROSITE" id="PS51408"/>
    </source>
</evidence>
<keyword evidence="3 5" id="KW-0479">Metal-binding</keyword>
<dbReference type="PROSITE" id="PS51408">
    <property type="entry name" value="TRANSFERRIN_LIKE_4"/>
    <property type="match status" value="2"/>
</dbReference>
<name>A0AAV4FZ95_9GAST</name>
<dbReference type="SMART" id="SM00094">
    <property type="entry name" value="TR_FER"/>
    <property type="match status" value="1"/>
</dbReference>
<dbReference type="AlphaFoldDB" id="A0AAV4FZ95"/>
<dbReference type="GO" id="GO:0046872">
    <property type="term" value="F:metal ion binding"/>
    <property type="evidence" value="ECO:0007669"/>
    <property type="project" value="UniProtKB-KW"/>
</dbReference>
<keyword evidence="8" id="KW-0732">Signal</keyword>
<keyword evidence="3 5" id="KW-0408">Iron</keyword>
<dbReference type="GO" id="GO:0006826">
    <property type="term" value="P:iron ion transport"/>
    <property type="evidence" value="ECO:0007669"/>
    <property type="project" value="UniProtKB-KW"/>
</dbReference>
<feature type="disulfide bond" evidence="6">
    <location>
        <begin position="398"/>
        <end position="435"/>
    </location>
</feature>
<feature type="disulfide bond" evidence="6">
    <location>
        <begin position="408"/>
        <end position="426"/>
    </location>
</feature>
<feature type="binding site" evidence="4">
    <location>
        <position position="511"/>
    </location>
    <ligand>
        <name>hydrogencarbonate</name>
        <dbReference type="ChEBI" id="CHEBI:17544"/>
        <label>1</label>
    </ligand>
</feature>
<evidence type="ECO:0000313" key="11">
    <source>
        <dbReference type="Proteomes" id="UP000762676"/>
    </source>
</evidence>
<evidence type="ECO:0000313" key="10">
    <source>
        <dbReference type="EMBL" id="GFR78055.1"/>
    </source>
</evidence>
<keyword evidence="2 6" id="KW-1015">Disulfide bond</keyword>
<feature type="signal peptide" evidence="8">
    <location>
        <begin position="1"/>
        <end position="19"/>
    </location>
</feature>
<gene>
    <name evidence="10" type="ORF">ElyMa_000524300</name>
</gene>
<dbReference type="GO" id="GO:0055037">
    <property type="term" value="C:recycling endosome"/>
    <property type="evidence" value="ECO:0007669"/>
    <property type="project" value="TreeGrafter"/>
</dbReference>
<feature type="disulfide bond" evidence="6">
    <location>
        <begin position="185"/>
        <end position="208"/>
    </location>
</feature>
<feature type="disulfide bond" evidence="6">
    <location>
        <begin position="205"/>
        <end position="216"/>
    </location>
</feature>
<feature type="binding site" evidence="5">
    <location>
        <position position="87"/>
    </location>
    <ligand>
        <name>Fe(3+)</name>
        <dbReference type="ChEBI" id="CHEBI:29034"/>
        <label>1</label>
    </ligand>
</feature>
<feature type="region of interest" description="Disordered" evidence="7">
    <location>
        <begin position="512"/>
        <end position="535"/>
    </location>
</feature>
<comment type="similarity">
    <text evidence="3">Belongs to the transferrin family.</text>
</comment>
<evidence type="ECO:0000256" key="1">
    <source>
        <dbReference type="ARBA" id="ARBA00022737"/>
    </source>
</evidence>
<keyword evidence="11" id="KW-1185">Reference proteome</keyword>
<keyword evidence="3" id="KW-0410">Iron transport</keyword>
<feature type="disulfide bond" evidence="6">
    <location>
        <begin position="36"/>
        <end position="63"/>
    </location>
</feature>